<organism evidence="6 7">
    <name type="scientific">candidate division TA06 bacterium</name>
    <dbReference type="NCBI Taxonomy" id="2250710"/>
    <lineage>
        <taxon>Bacteria</taxon>
        <taxon>Bacteria division TA06</taxon>
    </lineage>
</organism>
<evidence type="ECO:0000256" key="3">
    <source>
        <dbReference type="ARBA" id="ARBA00022786"/>
    </source>
</evidence>
<dbReference type="InterPro" id="IPR012334">
    <property type="entry name" value="Pectin_lyas_fold"/>
</dbReference>
<dbReference type="AlphaFoldDB" id="A0A523UR09"/>
<reference evidence="6 7" key="1">
    <citation type="submission" date="2019-03" db="EMBL/GenBank/DDBJ databases">
        <title>Metabolic potential of uncultured bacteria and archaea associated with petroleum seepage in deep-sea sediments.</title>
        <authorList>
            <person name="Dong X."/>
            <person name="Hubert C."/>
        </authorList>
    </citation>
    <scope>NUCLEOTIDE SEQUENCE [LARGE SCALE GENOMIC DNA]</scope>
    <source>
        <strain evidence="6">E44_bin18</strain>
    </source>
</reference>
<evidence type="ECO:0000313" key="7">
    <source>
        <dbReference type="Proteomes" id="UP000315525"/>
    </source>
</evidence>
<name>A0A523UR09_UNCT6</name>
<evidence type="ECO:0000256" key="2">
    <source>
        <dbReference type="ARBA" id="ARBA00022737"/>
    </source>
</evidence>
<comment type="pathway">
    <text evidence="1">Protein modification; protein ubiquitination.</text>
</comment>
<proteinExistence type="predicted"/>
<comment type="caution">
    <text evidence="6">The sequence shown here is derived from an EMBL/GenBank/DDBJ whole genome shotgun (WGS) entry which is preliminary data.</text>
</comment>
<dbReference type="InterPro" id="IPR011050">
    <property type="entry name" value="Pectin_lyase_fold/virulence"/>
</dbReference>
<dbReference type="InterPro" id="IPR026444">
    <property type="entry name" value="Secre_tail"/>
</dbReference>
<dbReference type="InterPro" id="IPR039448">
    <property type="entry name" value="Beta_helix"/>
</dbReference>
<dbReference type="Gene3D" id="2.160.20.10">
    <property type="entry name" value="Single-stranded right-handed beta-helix, Pectin lyase-like"/>
    <property type="match status" value="2"/>
</dbReference>
<dbReference type="Gene3D" id="2.60.40.4070">
    <property type="match status" value="1"/>
</dbReference>
<dbReference type="Pfam" id="PF13860">
    <property type="entry name" value="FlgD_ig"/>
    <property type="match status" value="1"/>
</dbReference>
<dbReference type="PANTHER" id="PTHR22990">
    <property type="entry name" value="F-BOX ONLY PROTEIN"/>
    <property type="match status" value="1"/>
</dbReference>
<dbReference type="Proteomes" id="UP000315525">
    <property type="component" value="Unassembled WGS sequence"/>
</dbReference>
<dbReference type="InterPro" id="IPR025965">
    <property type="entry name" value="FlgD/Vpr_Ig-like"/>
</dbReference>
<feature type="domain" description="FlgD/Vpr Ig-like" evidence="5">
    <location>
        <begin position="611"/>
        <end position="661"/>
    </location>
</feature>
<dbReference type="InterPro" id="IPR022441">
    <property type="entry name" value="Para_beta_helix_rpt-2"/>
</dbReference>
<evidence type="ECO:0000259" key="4">
    <source>
        <dbReference type="Pfam" id="PF13229"/>
    </source>
</evidence>
<dbReference type="NCBIfam" id="TIGR03804">
    <property type="entry name" value="para_beta_helix"/>
    <property type="match status" value="2"/>
</dbReference>
<evidence type="ECO:0000313" key="6">
    <source>
        <dbReference type="EMBL" id="TET44751.1"/>
    </source>
</evidence>
<dbReference type="SMART" id="SM00710">
    <property type="entry name" value="PbH1"/>
    <property type="match status" value="8"/>
</dbReference>
<gene>
    <name evidence="6" type="ORF">E3J62_09435</name>
</gene>
<protein>
    <submittedName>
        <fullName evidence="6">T9SS type A sorting domain-containing protein</fullName>
    </submittedName>
</protein>
<dbReference type="EMBL" id="SOJN01000110">
    <property type="protein sequence ID" value="TET44751.1"/>
    <property type="molecule type" value="Genomic_DNA"/>
</dbReference>
<dbReference type="NCBIfam" id="TIGR04183">
    <property type="entry name" value="Por_Secre_tail"/>
    <property type="match status" value="1"/>
</dbReference>
<accession>A0A523UR09</accession>
<dbReference type="Pfam" id="PF13229">
    <property type="entry name" value="Beta_helix"/>
    <property type="match status" value="1"/>
</dbReference>
<dbReference type="InterPro" id="IPR051550">
    <property type="entry name" value="SCF-Subunits/Alg-Epimerases"/>
</dbReference>
<dbReference type="InterPro" id="IPR006626">
    <property type="entry name" value="PbH1"/>
</dbReference>
<dbReference type="SUPFAM" id="SSF51126">
    <property type="entry name" value="Pectin lyase-like"/>
    <property type="match status" value="1"/>
</dbReference>
<sequence length="674" mass="75264">MRMTARMKSHRRSFSQKSNTLLAASVVLLFGIEAAASVLNVPLDYPTIQEALDAAARGDTVKVAPGIYNEDVTISKPLVLWGAGSSVTTVAGGEAQRAVKLETDSALVRGFRVQSSKGVGVYVFGDNNVIEEMEILNSSLGIEVETPYQNTVIQNNIISNNTHGVFLRHESGGSFIIDNVITLNDGGIALMRSSFNTILNNTISNSSYDGVILRRSKHNTIKGNLLEGNVRHGFHISHFSDSNFVLKNRVVGVDKNSGYGFHFDHGISNVICGNFVSNYEIGVWIYRHNSDEIISENTIVNNQFGLVLDVVETNMVYHNNFVENEVQVFDHFPSLNDWYHPVLLEGNFWSDYQGSDDGSGSGKHSIAGDGIGDTDIPHPGADFDFYPFMDRNGWRPPKSVKEEALDELAELIESVAHPKIRKHIEHAFRELEKTLPYFSDNWHITKPSRVFVHEKKVTKEVRKASRSAKKYDIPDFEGVISKLREIALFMVEADSLLAGKAIREAEACPGAKEKEIKKAKKEMTKAYAELNKVDKSMRKLGIEWYKYDKAINHFKHAYKHAHKAVKKKRALLAATPSSPPFVLQSAVSPNPFHENTAIRYQLSGAGKTIPVCLNIYDLTGRVIRTLVDERQDPGEYTVQWRGKDRDGRQVAGGVYFYRLTAGDLVSTKKMVLMR</sequence>
<feature type="domain" description="Right handed beta helix" evidence="4">
    <location>
        <begin position="101"/>
        <end position="248"/>
    </location>
</feature>
<keyword evidence="3" id="KW-0833">Ubl conjugation pathway</keyword>
<keyword evidence="2" id="KW-0677">Repeat</keyword>
<dbReference type="PANTHER" id="PTHR22990:SF15">
    <property type="entry name" value="F-BOX ONLY PROTEIN 10"/>
    <property type="match status" value="1"/>
</dbReference>
<evidence type="ECO:0000259" key="5">
    <source>
        <dbReference type="Pfam" id="PF13860"/>
    </source>
</evidence>
<evidence type="ECO:0000256" key="1">
    <source>
        <dbReference type="ARBA" id="ARBA00004906"/>
    </source>
</evidence>